<dbReference type="PROSITE" id="PS51257">
    <property type="entry name" value="PROKAR_LIPOPROTEIN"/>
    <property type="match status" value="1"/>
</dbReference>
<dbReference type="EMBL" id="HG322950">
    <property type="protein sequence ID" value="CDF85754.1"/>
    <property type="molecule type" value="Genomic_DNA"/>
</dbReference>
<sequence length="132" mass="14158">MNYKLLPLIAAAVLLSACGAKKDAEACVSKDMRDQLVKVFTDGPLQGRASLLKDAELSEGAVTEKDGESGVLNCVATFKVPVGQQVVQGPLEFRIAPAAKSDHDYLLLFTKSDRAMALAERIQRVFPNAPAQ</sequence>
<evidence type="ECO:0008006" key="3">
    <source>
        <dbReference type="Google" id="ProtNLM"/>
    </source>
</evidence>
<dbReference type="Proteomes" id="UP000025241">
    <property type="component" value="Chromosome I"/>
</dbReference>
<name>A0A024HM75_PSEKB</name>
<dbReference type="KEGG" id="pkc:PKB_4430"/>
<proteinExistence type="predicted"/>
<dbReference type="AlphaFoldDB" id="A0A024HM75"/>
<keyword evidence="2" id="KW-1185">Reference proteome</keyword>
<accession>A0A024HM75</accession>
<organism evidence="1 2">
    <name type="scientific">Pseudomonas knackmussii (strain DSM 6978 / CCUG 54928 / LMG 23759 / B13)</name>
    <dbReference type="NCBI Taxonomy" id="1301098"/>
    <lineage>
        <taxon>Bacteria</taxon>
        <taxon>Pseudomonadati</taxon>
        <taxon>Pseudomonadota</taxon>
        <taxon>Gammaproteobacteria</taxon>
        <taxon>Pseudomonadales</taxon>
        <taxon>Pseudomonadaceae</taxon>
        <taxon>Pseudomonas</taxon>
    </lineage>
</organism>
<dbReference type="HOGENOM" id="CLU_2013254_0_0_6"/>
<evidence type="ECO:0000313" key="2">
    <source>
        <dbReference type="Proteomes" id="UP000025241"/>
    </source>
</evidence>
<dbReference type="OrthoDB" id="6890401at2"/>
<dbReference type="RefSeq" id="WP_043254443.1">
    <property type="nucleotide sequence ID" value="NZ_HG322950.1"/>
</dbReference>
<reference evidence="1 2" key="2">
    <citation type="submission" date="2014-05" db="EMBL/GenBank/DDBJ databases">
        <title>Genome sequence of the 3-chlorobenzoate degrading bacterium Pseudomonas knackmussii B13 shows multiple evidence for horizontal gene transfer.</title>
        <authorList>
            <person name="Miyazaki R."/>
            <person name="Bertelli C."/>
            <person name="Falquet L."/>
            <person name="Robinson-Rechavi M."/>
            <person name="Gharib W."/>
            <person name="Roy S."/>
            <person name="Van der Meer J.R."/>
        </authorList>
    </citation>
    <scope>NUCLEOTIDE SEQUENCE [LARGE SCALE GENOMIC DNA]</scope>
    <source>
        <strain evidence="1 2">B13</strain>
    </source>
</reference>
<evidence type="ECO:0000313" key="1">
    <source>
        <dbReference type="EMBL" id="CDF85754.1"/>
    </source>
</evidence>
<reference evidence="1 2" key="1">
    <citation type="submission" date="2013-03" db="EMBL/GenBank/DDBJ databases">
        <authorList>
            <person name="Linke B."/>
        </authorList>
    </citation>
    <scope>NUCLEOTIDE SEQUENCE [LARGE SCALE GENOMIC DNA]</scope>
    <source>
        <strain evidence="1 2">B13</strain>
    </source>
</reference>
<protein>
    <recommendedName>
        <fullName evidence="3">Lipoprotein</fullName>
    </recommendedName>
</protein>
<gene>
    <name evidence="1" type="ORF">PKB_4430</name>
</gene>
<dbReference type="PATRIC" id="fig|1301098.3.peg.4418"/>